<organism evidence="8 9">
    <name type="scientific">Metallococcus carri</name>
    <dbReference type="NCBI Taxonomy" id="1656884"/>
    <lineage>
        <taxon>Bacteria</taxon>
        <taxon>Bacillati</taxon>
        <taxon>Actinomycetota</taxon>
        <taxon>Actinomycetes</taxon>
        <taxon>Micrococcales</taxon>
        <taxon>Dermacoccaceae</taxon>
        <taxon>Metallococcus</taxon>
    </lineage>
</organism>
<dbReference type="InterPro" id="IPR037185">
    <property type="entry name" value="EmrE-like"/>
</dbReference>
<feature type="transmembrane region" description="Helical" evidence="6">
    <location>
        <begin position="58"/>
        <end position="80"/>
    </location>
</feature>
<comment type="similarity">
    <text evidence="2">Belongs to the EamA transporter family.</text>
</comment>
<reference evidence="8" key="1">
    <citation type="submission" date="2020-03" db="EMBL/GenBank/DDBJ databases">
        <title>Draft sequencing of Calidifontibacter sp. DB0510.</title>
        <authorList>
            <person name="Kim D.-U."/>
        </authorList>
    </citation>
    <scope>NUCLEOTIDE SEQUENCE</scope>
    <source>
        <strain evidence="8">DB0510</strain>
    </source>
</reference>
<feature type="domain" description="EamA" evidence="7">
    <location>
        <begin position="7"/>
        <end position="130"/>
    </location>
</feature>
<evidence type="ECO:0000256" key="6">
    <source>
        <dbReference type="SAM" id="Phobius"/>
    </source>
</evidence>
<feature type="transmembrane region" description="Helical" evidence="6">
    <location>
        <begin position="240"/>
        <end position="259"/>
    </location>
</feature>
<evidence type="ECO:0000259" key="7">
    <source>
        <dbReference type="Pfam" id="PF00892"/>
    </source>
</evidence>
<keyword evidence="9" id="KW-1185">Reference proteome</keyword>
<dbReference type="EMBL" id="JAAOIV010000011">
    <property type="protein sequence ID" value="NHN56976.1"/>
    <property type="molecule type" value="Genomic_DNA"/>
</dbReference>
<dbReference type="PANTHER" id="PTHR32322:SF9">
    <property type="entry name" value="AMINO-ACID METABOLITE EFFLUX PUMP-RELATED"/>
    <property type="match status" value="1"/>
</dbReference>
<dbReference type="RefSeq" id="WP_166197749.1">
    <property type="nucleotide sequence ID" value="NZ_JAAOIV010000011.1"/>
</dbReference>
<gene>
    <name evidence="8" type="ORF">G9U51_14485</name>
</gene>
<dbReference type="Pfam" id="PF00892">
    <property type="entry name" value="EamA"/>
    <property type="match status" value="2"/>
</dbReference>
<dbReference type="Gene3D" id="1.10.3730.20">
    <property type="match status" value="1"/>
</dbReference>
<evidence type="ECO:0000256" key="4">
    <source>
        <dbReference type="ARBA" id="ARBA00022989"/>
    </source>
</evidence>
<name>A0A967B1B0_9MICO</name>
<proteinExistence type="inferred from homology"/>
<evidence type="ECO:0000256" key="1">
    <source>
        <dbReference type="ARBA" id="ARBA00004141"/>
    </source>
</evidence>
<dbReference type="Proteomes" id="UP000744769">
    <property type="component" value="Unassembled WGS sequence"/>
</dbReference>
<dbReference type="SUPFAM" id="SSF103481">
    <property type="entry name" value="Multidrug resistance efflux transporter EmrE"/>
    <property type="match status" value="2"/>
</dbReference>
<comment type="subcellular location">
    <subcellularLocation>
        <location evidence="1">Membrane</location>
        <topology evidence="1">Multi-pass membrane protein</topology>
    </subcellularLocation>
</comment>
<evidence type="ECO:0000256" key="5">
    <source>
        <dbReference type="ARBA" id="ARBA00023136"/>
    </source>
</evidence>
<evidence type="ECO:0000256" key="2">
    <source>
        <dbReference type="ARBA" id="ARBA00007362"/>
    </source>
</evidence>
<evidence type="ECO:0000313" key="9">
    <source>
        <dbReference type="Proteomes" id="UP000744769"/>
    </source>
</evidence>
<feature type="transmembrane region" description="Helical" evidence="6">
    <location>
        <begin position="117"/>
        <end position="134"/>
    </location>
</feature>
<protein>
    <submittedName>
        <fullName evidence="8">EamA family transporter</fullName>
    </submittedName>
</protein>
<keyword evidence="5 6" id="KW-0472">Membrane</keyword>
<keyword evidence="3 6" id="KW-0812">Transmembrane</keyword>
<dbReference type="PANTHER" id="PTHR32322">
    <property type="entry name" value="INNER MEMBRANE TRANSPORTER"/>
    <property type="match status" value="1"/>
</dbReference>
<feature type="transmembrane region" description="Helical" evidence="6">
    <location>
        <begin position="171"/>
        <end position="190"/>
    </location>
</feature>
<dbReference type="InterPro" id="IPR050638">
    <property type="entry name" value="AA-Vitamin_Transporters"/>
</dbReference>
<dbReference type="InterPro" id="IPR000620">
    <property type="entry name" value="EamA_dom"/>
</dbReference>
<feature type="transmembrane region" description="Helical" evidence="6">
    <location>
        <begin position="140"/>
        <end position="159"/>
    </location>
</feature>
<feature type="transmembrane region" description="Helical" evidence="6">
    <location>
        <begin position="265"/>
        <end position="286"/>
    </location>
</feature>
<feature type="transmembrane region" description="Helical" evidence="6">
    <location>
        <begin position="210"/>
        <end position="233"/>
    </location>
</feature>
<feature type="transmembrane region" description="Helical" evidence="6">
    <location>
        <begin position="30"/>
        <end position="51"/>
    </location>
</feature>
<accession>A0A967B1B0</accession>
<evidence type="ECO:0000256" key="3">
    <source>
        <dbReference type="ARBA" id="ARBA00022692"/>
    </source>
</evidence>
<dbReference type="GO" id="GO:0016020">
    <property type="term" value="C:membrane"/>
    <property type="evidence" value="ECO:0007669"/>
    <property type="project" value="UniProtKB-SubCell"/>
</dbReference>
<keyword evidence="4 6" id="KW-1133">Transmembrane helix</keyword>
<evidence type="ECO:0000313" key="8">
    <source>
        <dbReference type="EMBL" id="NHN56976.1"/>
    </source>
</evidence>
<feature type="transmembrane region" description="Helical" evidence="6">
    <location>
        <begin position="86"/>
        <end position="108"/>
    </location>
</feature>
<sequence>MPVRHRLLAILVAACWGVNFLAIHASLEQFPPFLCSAMRWTLLAVPTILFVPRPKVPVRYLMGYGIGFGILQFTFLYWGMSAGMPTGLASLVLQCSAPFTVILGAVLLHEPTNRRKALGVAVAVAGLAIVGSARAGGATWWPFVLTVLGGLGWALGNLASRLAAPPNPLHLTMWMSVVPPLPMLALSLIVEGPQRDLTALRTAASAPWALAGLAYTCLIGTVLGSGLWTWLMARHPASTVAPYSMLVPVVGLSTAWVVLDERPSVVELVGAVVVVAGVLFASTTRLRRSRASRSMPAALGSPSQGPA</sequence>
<comment type="caution">
    <text evidence="8">The sequence shown here is derived from an EMBL/GenBank/DDBJ whole genome shotgun (WGS) entry which is preliminary data.</text>
</comment>
<dbReference type="AlphaFoldDB" id="A0A967B1B0"/>
<feature type="domain" description="EamA" evidence="7">
    <location>
        <begin position="143"/>
        <end position="282"/>
    </location>
</feature>